<feature type="transmembrane region" description="Helical" evidence="1">
    <location>
        <begin position="16"/>
        <end position="38"/>
    </location>
</feature>
<dbReference type="Proteomes" id="UP000253437">
    <property type="component" value="Unassembled WGS sequence"/>
</dbReference>
<organism evidence="3 4">
    <name type="scientific">Vibrio harveyi</name>
    <name type="common">Beneckea harveyi</name>
    <dbReference type="NCBI Taxonomy" id="669"/>
    <lineage>
        <taxon>Bacteria</taxon>
        <taxon>Pseudomonadati</taxon>
        <taxon>Pseudomonadota</taxon>
        <taxon>Gammaproteobacteria</taxon>
        <taxon>Vibrionales</taxon>
        <taxon>Vibrionaceae</taxon>
        <taxon>Vibrio</taxon>
    </lineage>
</organism>
<dbReference type="GeneID" id="83580782"/>
<dbReference type="Pfam" id="PF07811">
    <property type="entry name" value="TadE"/>
    <property type="match status" value="1"/>
</dbReference>
<reference evidence="3 4" key="1">
    <citation type="submission" date="2018-08" db="EMBL/GenBank/DDBJ databases">
        <title>Vibrio harveyi strains pathogenic to white snook Centropomus viridis Lockington (1877) and potential probiotic bacteria.</title>
        <authorList>
            <person name="Soto-Rodriguez S."/>
            <person name="Gomez-Gil B."/>
            <person name="Lozano-Olvera R."/>
        </authorList>
    </citation>
    <scope>NUCLEOTIDE SEQUENCE [LARGE SCALE GENOMIC DNA]</scope>
    <source>
        <strain evidence="3 4">CAIM 1508</strain>
    </source>
</reference>
<protein>
    <submittedName>
        <fullName evidence="3">Pilus assembly protein</fullName>
    </submittedName>
</protein>
<gene>
    <name evidence="3" type="ORF">DS957_002315</name>
</gene>
<accession>A0A8B3DPH1</accession>
<comment type="caution">
    <text evidence="3">The sequence shown here is derived from an EMBL/GenBank/DDBJ whole genome shotgun (WGS) entry which is preliminary data.</text>
</comment>
<dbReference type="InterPro" id="IPR012495">
    <property type="entry name" value="TadE-like_dom"/>
</dbReference>
<keyword evidence="1" id="KW-0812">Transmembrane</keyword>
<sequence>MIRRRLRQKGVTQVEFSVIALAVILVLFLIMEFAVYFFSVQMVNEVTRRAARLATVCYIADRDDIPNLPAVSDLYPSGFTASNLEIAYLDASGANVDVSGFLSTPPADDATLGAQLSQIKYVRARAVNYTFQFFVLAALINAVGTTPAFETILPAESLGVLRPEGIGTNDIEDC</sequence>
<evidence type="ECO:0000313" key="4">
    <source>
        <dbReference type="Proteomes" id="UP000253437"/>
    </source>
</evidence>
<dbReference type="EMBL" id="QOUW02000004">
    <property type="protein sequence ID" value="RIW19184.1"/>
    <property type="molecule type" value="Genomic_DNA"/>
</dbReference>
<evidence type="ECO:0000256" key="1">
    <source>
        <dbReference type="SAM" id="Phobius"/>
    </source>
</evidence>
<proteinExistence type="predicted"/>
<name>A0A8B3DPH1_VIBHA</name>
<evidence type="ECO:0000313" key="3">
    <source>
        <dbReference type="EMBL" id="RIW19184.1"/>
    </source>
</evidence>
<dbReference type="RefSeq" id="WP_005449084.1">
    <property type="nucleotide sequence ID" value="NZ_CP045070.1"/>
</dbReference>
<keyword evidence="1" id="KW-0472">Membrane</keyword>
<keyword evidence="1" id="KW-1133">Transmembrane helix</keyword>
<feature type="domain" description="TadE-like" evidence="2">
    <location>
        <begin position="10"/>
        <end position="52"/>
    </location>
</feature>
<evidence type="ECO:0000259" key="2">
    <source>
        <dbReference type="Pfam" id="PF07811"/>
    </source>
</evidence>
<dbReference type="AlphaFoldDB" id="A0A8B3DPH1"/>